<evidence type="ECO:0000313" key="13">
    <source>
        <dbReference type="EMBL" id="PCG08443.1"/>
    </source>
</evidence>
<dbReference type="EMBL" id="NWVD01000006">
    <property type="protein sequence ID" value="PCG08443.1"/>
    <property type="molecule type" value="Genomic_DNA"/>
</dbReference>
<proteinExistence type="inferred from homology"/>
<dbReference type="NCBIfam" id="TIGR00066">
    <property type="entry name" value="g_glut_trans"/>
    <property type="match status" value="1"/>
</dbReference>
<organism evidence="13 14">
    <name type="scientific">Sphingomonas ginsenosidimutans</name>
    <dbReference type="NCBI Taxonomy" id="862134"/>
    <lineage>
        <taxon>Bacteria</taxon>
        <taxon>Pseudomonadati</taxon>
        <taxon>Pseudomonadota</taxon>
        <taxon>Alphaproteobacteria</taxon>
        <taxon>Sphingomonadales</taxon>
        <taxon>Sphingomonadaceae</taxon>
        <taxon>Sphingomonas</taxon>
    </lineage>
</organism>
<sequence>MKKLIAAALFLAPLPAALLSAAATPAAAQGVVSAADPRATAAGQEILRQGGSATDAAIAMLLALNVVEPQSSGIGGGGFIVHHGGATGALDTIDGRETAPAAARPDRFLGADGKPRPFIEIWPGGYSVGVPGSLRLAERAHAKWGKLPWAALFAPAIKLADEGFVVNARLAGALKQVAPVWKDFPAMRALYWRDGRPLAEGETFRNPAMAAILRRIAAEGPQAFYAGDNAKAVADAVTNAPKNPVPLTEGDLAGYVAKDRPGVCGPYRSWTVCGMGPPSSGGLSVLQILTMVERFPLATWGKDDARSWQVIGEAMRLAYADRDLYEADRDFVDVPVAGLLDRDYLKRRSALISVTKARGHYEPGIPPGAPTRTRATPGELGGTTHFVAVDTAGDIVSWTNTVESAFGSQLTANGYVLNNELTDFSHAPVGPDGDLVANRVQPGKRPMSSMSPTIVYDRSGKPVFAIGAAGGRTIIMQIAKALIAHFDWGLSAQDAIALGLVFFDKDGLVLEQGTTLEAMKAPLEARGQHVTLGRLGLKANAAERLPDGRWIGAADPRSPGNSLQQ</sequence>
<comment type="subunit">
    <text evidence="11">This enzyme consists of two polypeptide chains, which are synthesized in precursor form from a single polypeptide.</text>
</comment>
<keyword evidence="12" id="KW-0732">Signal</keyword>
<keyword evidence="7 11" id="KW-0012">Acyltransferase</keyword>
<dbReference type="GO" id="GO:0006751">
    <property type="term" value="P:glutathione catabolic process"/>
    <property type="evidence" value="ECO:0007669"/>
    <property type="project" value="UniProtKB-UniRule"/>
</dbReference>
<evidence type="ECO:0000256" key="4">
    <source>
        <dbReference type="ARBA" id="ARBA00022679"/>
    </source>
</evidence>
<dbReference type="UniPathway" id="UPA00204"/>
<feature type="active site" description="Nucleophile" evidence="9">
    <location>
        <position position="383"/>
    </location>
</feature>
<feature type="signal peptide" evidence="12">
    <location>
        <begin position="1"/>
        <end position="28"/>
    </location>
</feature>
<evidence type="ECO:0000256" key="3">
    <source>
        <dbReference type="ARBA" id="ARBA00009381"/>
    </source>
</evidence>
<keyword evidence="14" id="KW-1185">Reference proteome</keyword>
<dbReference type="PRINTS" id="PR01210">
    <property type="entry name" value="GGTRANSPTASE"/>
</dbReference>
<keyword evidence="5 11" id="KW-0378">Hydrolase</keyword>
<dbReference type="Gene3D" id="3.60.20.40">
    <property type="match status" value="1"/>
</dbReference>
<dbReference type="GO" id="GO:0036374">
    <property type="term" value="F:glutathione hydrolase activity"/>
    <property type="evidence" value="ECO:0007669"/>
    <property type="project" value="UniProtKB-UniRule"/>
</dbReference>
<gene>
    <name evidence="13" type="primary">ggt</name>
    <name evidence="13" type="ORF">COA17_13625</name>
</gene>
<evidence type="ECO:0000256" key="6">
    <source>
        <dbReference type="ARBA" id="ARBA00023145"/>
    </source>
</evidence>
<feature type="binding site" evidence="10">
    <location>
        <position position="423"/>
    </location>
    <ligand>
        <name>L-glutamate</name>
        <dbReference type="ChEBI" id="CHEBI:29985"/>
    </ligand>
</feature>
<evidence type="ECO:0000256" key="11">
    <source>
        <dbReference type="RuleBase" id="RU368036"/>
    </source>
</evidence>
<comment type="catalytic activity">
    <reaction evidence="1 11">
        <text>an S-substituted glutathione + H2O = an S-substituted L-cysteinylglycine + L-glutamate</text>
        <dbReference type="Rhea" id="RHEA:59468"/>
        <dbReference type="ChEBI" id="CHEBI:15377"/>
        <dbReference type="ChEBI" id="CHEBI:29985"/>
        <dbReference type="ChEBI" id="CHEBI:90779"/>
        <dbReference type="ChEBI" id="CHEBI:143103"/>
        <dbReference type="EC" id="3.4.19.13"/>
    </reaction>
</comment>
<dbReference type="InterPro" id="IPR051792">
    <property type="entry name" value="GGT_bact"/>
</dbReference>
<protein>
    <recommendedName>
        <fullName evidence="11">Glutathione hydrolase proenzyme</fullName>
        <ecNumber evidence="11">2.3.2.2</ecNumber>
        <ecNumber evidence="11">3.4.19.13</ecNumber>
    </recommendedName>
    <component>
        <recommendedName>
            <fullName evidence="11">Glutathione hydrolase large chain</fullName>
        </recommendedName>
    </component>
    <component>
        <recommendedName>
            <fullName evidence="11">Glutathione hydrolase small chain</fullName>
        </recommendedName>
    </component>
</protein>
<feature type="binding site" evidence="10">
    <location>
        <position position="96"/>
    </location>
    <ligand>
        <name>L-glutamate</name>
        <dbReference type="ChEBI" id="CHEBI:29985"/>
    </ligand>
</feature>
<feature type="chain" id="PRO_5013172840" description="Glutathione hydrolase proenzyme" evidence="12">
    <location>
        <begin position="29"/>
        <end position="565"/>
    </location>
</feature>
<evidence type="ECO:0000256" key="1">
    <source>
        <dbReference type="ARBA" id="ARBA00001049"/>
    </source>
</evidence>
<evidence type="ECO:0000256" key="10">
    <source>
        <dbReference type="PIRSR" id="PIRSR600101-2"/>
    </source>
</evidence>
<comment type="similarity">
    <text evidence="3 11">Belongs to the gamma-glutamyltransferase family.</text>
</comment>
<evidence type="ECO:0000256" key="2">
    <source>
        <dbReference type="ARBA" id="ARBA00001089"/>
    </source>
</evidence>
<dbReference type="Proteomes" id="UP000218784">
    <property type="component" value="Unassembled WGS sequence"/>
</dbReference>
<evidence type="ECO:0000313" key="14">
    <source>
        <dbReference type="Proteomes" id="UP000218784"/>
    </source>
</evidence>
<evidence type="ECO:0000256" key="9">
    <source>
        <dbReference type="PIRSR" id="PIRSR600101-1"/>
    </source>
</evidence>
<dbReference type="InterPro" id="IPR000101">
    <property type="entry name" value="GGT_peptidase"/>
</dbReference>
<evidence type="ECO:0000256" key="5">
    <source>
        <dbReference type="ARBA" id="ARBA00022801"/>
    </source>
</evidence>
<reference evidence="13 14" key="1">
    <citation type="submission" date="2017-09" db="EMBL/GenBank/DDBJ databases">
        <title>Sphingomonas ginsenosidimutans KACC 14949, whole genome shotgun sequence.</title>
        <authorList>
            <person name="Feng G."/>
            <person name="Zhu H."/>
        </authorList>
    </citation>
    <scope>NUCLEOTIDE SEQUENCE [LARGE SCALE GENOMIC DNA]</scope>
    <source>
        <strain evidence="13 14">KACC 14949</strain>
    </source>
</reference>
<accession>A0A2A4HWR9</accession>
<feature type="binding site" evidence="10">
    <location>
        <position position="471"/>
    </location>
    <ligand>
        <name>L-glutamate</name>
        <dbReference type="ChEBI" id="CHEBI:29985"/>
    </ligand>
</feature>
<keyword evidence="4 11" id="KW-0808">Transferase</keyword>
<dbReference type="GO" id="GO:0103068">
    <property type="term" value="F:leukotriene C4 gamma-glutamyl transferase activity"/>
    <property type="evidence" value="ECO:0007669"/>
    <property type="project" value="UniProtKB-EC"/>
</dbReference>
<dbReference type="EC" id="2.3.2.2" evidence="11"/>
<name>A0A2A4HWR9_9SPHN</name>
<dbReference type="GO" id="GO:0006750">
    <property type="term" value="P:glutathione biosynthetic process"/>
    <property type="evidence" value="ECO:0007669"/>
    <property type="project" value="UniProtKB-KW"/>
</dbReference>
<keyword evidence="11" id="KW-0317">Glutathione biosynthesis</keyword>
<dbReference type="Gene3D" id="1.10.246.130">
    <property type="match status" value="1"/>
</dbReference>
<comment type="pathway">
    <text evidence="11">Sulfur metabolism; glutathione metabolism.</text>
</comment>
<dbReference type="PANTHER" id="PTHR43199:SF1">
    <property type="entry name" value="GLUTATHIONE HYDROLASE PROENZYME"/>
    <property type="match status" value="1"/>
</dbReference>
<comment type="catalytic activity">
    <reaction evidence="8 11">
        <text>an N-terminal (5-L-glutamyl)-[peptide] + an alpha-amino acid = 5-L-glutamyl amino acid + an N-terminal L-alpha-aminoacyl-[peptide]</text>
        <dbReference type="Rhea" id="RHEA:23904"/>
        <dbReference type="Rhea" id="RHEA-COMP:9780"/>
        <dbReference type="Rhea" id="RHEA-COMP:9795"/>
        <dbReference type="ChEBI" id="CHEBI:77644"/>
        <dbReference type="ChEBI" id="CHEBI:78597"/>
        <dbReference type="ChEBI" id="CHEBI:78599"/>
        <dbReference type="ChEBI" id="CHEBI:78608"/>
        <dbReference type="EC" id="2.3.2.2"/>
    </reaction>
</comment>
<feature type="binding site" evidence="10">
    <location>
        <begin position="448"/>
        <end position="449"/>
    </location>
    <ligand>
        <name>L-glutamate</name>
        <dbReference type="ChEBI" id="CHEBI:29985"/>
    </ligand>
</feature>
<evidence type="ECO:0000256" key="12">
    <source>
        <dbReference type="SAM" id="SignalP"/>
    </source>
</evidence>
<comment type="caution">
    <text evidence="13">The sequence shown here is derived from an EMBL/GenBank/DDBJ whole genome shotgun (WGS) entry which is preliminary data.</text>
</comment>
<dbReference type="EC" id="3.4.19.13" evidence="11"/>
<dbReference type="InterPro" id="IPR029055">
    <property type="entry name" value="Ntn_hydrolases_N"/>
</dbReference>
<comment type="PTM">
    <text evidence="11">Cleaved by autocatalysis into a large and a small subunit.</text>
</comment>
<dbReference type="AlphaFoldDB" id="A0A2A4HWR9"/>
<evidence type="ECO:0000256" key="8">
    <source>
        <dbReference type="ARBA" id="ARBA00047417"/>
    </source>
</evidence>
<dbReference type="InterPro" id="IPR043138">
    <property type="entry name" value="GGT_lsub"/>
</dbReference>
<comment type="catalytic activity">
    <reaction evidence="2 11">
        <text>glutathione + H2O = L-cysteinylglycine + L-glutamate</text>
        <dbReference type="Rhea" id="RHEA:28807"/>
        <dbReference type="ChEBI" id="CHEBI:15377"/>
        <dbReference type="ChEBI" id="CHEBI:29985"/>
        <dbReference type="ChEBI" id="CHEBI:57925"/>
        <dbReference type="ChEBI" id="CHEBI:61694"/>
        <dbReference type="EC" id="3.4.19.13"/>
    </reaction>
</comment>
<dbReference type="RefSeq" id="WP_096613220.1">
    <property type="nucleotide sequence ID" value="NZ_NWVD01000006.1"/>
</dbReference>
<dbReference type="PANTHER" id="PTHR43199">
    <property type="entry name" value="GLUTATHIONE HYDROLASE"/>
    <property type="match status" value="1"/>
</dbReference>
<keyword evidence="6 11" id="KW-0865">Zymogen</keyword>
<evidence type="ECO:0000256" key="7">
    <source>
        <dbReference type="ARBA" id="ARBA00023315"/>
    </source>
</evidence>
<dbReference type="InterPro" id="IPR043137">
    <property type="entry name" value="GGT_ssub_C"/>
</dbReference>
<dbReference type="SUPFAM" id="SSF56235">
    <property type="entry name" value="N-terminal nucleophile aminohydrolases (Ntn hydrolases)"/>
    <property type="match status" value="1"/>
</dbReference>
<dbReference type="Pfam" id="PF01019">
    <property type="entry name" value="G_glu_transpept"/>
    <property type="match status" value="1"/>
</dbReference>